<evidence type="ECO:0000313" key="3">
    <source>
        <dbReference type="EMBL" id="MBB6143331.1"/>
    </source>
</evidence>
<sequence>MSETEQDSRFQPIENYGVIGNMRSVALVSVEGSIDFLCFPNFDSPTVFAALLDPDRGGSLRLAPVKDGMRIKQLYLPETNILLTRFLSEDGVAELTDFMPVVETKDKHPYGHHIVRMLRVIKGQVAFEMRCAPRFNYARSAHTAHLEKGGICFVPESAGCSNMALHATFPMQLDGSDAVASFTLNAGETAMLAFGQVDEEEKTGPASLDADSVNMRFEETARYWRKWIARSNYTGRWREMVNRSALILKLMCSVEYGSLIAAPTFGLPERVGGERNWDYRYTWLRDSSFSLYAFMRLGFVEEARSFTHWIRDRLHDDAQRGPLQVMYHPDGRQELEEEILDSLCGYKNSKPVRIGNAAYQQLQLDIYGELMDAVYLANKYGDGISYRGWQNMQRVLGWLAENWQRADEGIWEVRGGAREFLHSRLMCWVAFDRMIRLSEKRSLAAPVEKWREIRDTIYNDIHTNFWNEDLQSFVQFKGGKAVDASVLLMPLMRFISPTDHRWLSTMDAIEKYLTEDSLVYRYNNVDAPVDGLRGGEGSFTACSFWFIECLARSHQVDKARLLFDKMLGYANHVGLYSEQLGSSGEHLGNFPQAFTHLALISAASYLDRALSGKDNTPWR</sequence>
<dbReference type="GO" id="GO:0005975">
    <property type="term" value="P:carbohydrate metabolic process"/>
    <property type="evidence" value="ECO:0007669"/>
    <property type="project" value="InterPro"/>
</dbReference>
<dbReference type="AlphaFoldDB" id="A0A841JWH6"/>
<dbReference type="InterPro" id="IPR045582">
    <property type="entry name" value="Trehalase-like_N"/>
</dbReference>
<dbReference type="GO" id="GO:0004553">
    <property type="term" value="F:hydrolase activity, hydrolyzing O-glycosyl compounds"/>
    <property type="evidence" value="ECO:0007669"/>
    <property type="project" value="UniProtKB-ARBA"/>
</dbReference>
<evidence type="ECO:0000259" key="2">
    <source>
        <dbReference type="Pfam" id="PF19291"/>
    </source>
</evidence>
<dbReference type="Gene3D" id="1.50.10.10">
    <property type="match status" value="1"/>
</dbReference>
<dbReference type="PANTHER" id="PTHR31616">
    <property type="entry name" value="TREHALASE"/>
    <property type="match status" value="1"/>
</dbReference>
<dbReference type="PANTHER" id="PTHR31616:SF0">
    <property type="entry name" value="GLUCAN 1,4-ALPHA-GLUCOSIDASE"/>
    <property type="match status" value="1"/>
</dbReference>
<reference evidence="3 4" key="1">
    <citation type="submission" date="2020-08" db="EMBL/GenBank/DDBJ databases">
        <title>Genomic Encyclopedia of Type Strains, Phase IV (KMG-IV): sequencing the most valuable type-strain genomes for metagenomic binning, comparative biology and taxonomic classification.</title>
        <authorList>
            <person name="Goeker M."/>
        </authorList>
    </citation>
    <scope>NUCLEOTIDE SEQUENCE [LARGE SCALE GENOMIC DNA]</scope>
    <source>
        <strain evidence="3 4">DSM 103733</strain>
    </source>
</reference>
<dbReference type="InterPro" id="IPR008928">
    <property type="entry name" value="6-hairpin_glycosidase_sf"/>
</dbReference>
<organism evidence="3 4">
    <name type="scientific">Silvibacterium bohemicum</name>
    <dbReference type="NCBI Taxonomy" id="1577686"/>
    <lineage>
        <taxon>Bacteria</taxon>
        <taxon>Pseudomonadati</taxon>
        <taxon>Acidobacteriota</taxon>
        <taxon>Terriglobia</taxon>
        <taxon>Terriglobales</taxon>
        <taxon>Acidobacteriaceae</taxon>
        <taxon>Silvibacterium</taxon>
    </lineage>
</organism>
<dbReference type="SUPFAM" id="SSF48208">
    <property type="entry name" value="Six-hairpin glycosidases"/>
    <property type="match status" value="1"/>
</dbReference>
<evidence type="ECO:0000313" key="4">
    <source>
        <dbReference type="Proteomes" id="UP000538666"/>
    </source>
</evidence>
<dbReference type="Proteomes" id="UP000538666">
    <property type="component" value="Unassembled WGS sequence"/>
</dbReference>
<keyword evidence="4" id="KW-1185">Reference proteome</keyword>
<name>A0A841JWH6_9BACT</name>
<protein>
    <submittedName>
        <fullName evidence="3">GH15 family glucan-1,4-alpha-glucosidase</fullName>
    </submittedName>
</protein>
<comment type="caution">
    <text evidence="3">The sequence shown here is derived from an EMBL/GenBank/DDBJ whole genome shotgun (WGS) entry which is preliminary data.</text>
</comment>
<dbReference type="RefSeq" id="WP_050062225.1">
    <property type="nucleotide sequence ID" value="NZ_JACHEK010000002.1"/>
</dbReference>
<dbReference type="Pfam" id="PF19291">
    <property type="entry name" value="TREH_N"/>
    <property type="match status" value="1"/>
</dbReference>
<dbReference type="Pfam" id="PF00723">
    <property type="entry name" value="Glyco_hydro_15"/>
    <property type="match status" value="1"/>
</dbReference>
<dbReference type="InterPro" id="IPR012341">
    <property type="entry name" value="6hp_glycosidase-like_sf"/>
</dbReference>
<dbReference type="EMBL" id="JACHEK010000002">
    <property type="protein sequence ID" value="MBB6143331.1"/>
    <property type="molecule type" value="Genomic_DNA"/>
</dbReference>
<proteinExistence type="predicted"/>
<dbReference type="InterPro" id="IPR011613">
    <property type="entry name" value="GH15-like"/>
</dbReference>
<dbReference type="OrthoDB" id="3902805at2"/>
<gene>
    <name evidence="3" type="ORF">HNQ77_001275</name>
</gene>
<accession>A0A841JWH6</accession>
<evidence type="ECO:0000259" key="1">
    <source>
        <dbReference type="Pfam" id="PF00723"/>
    </source>
</evidence>
<feature type="domain" description="GH15-like" evidence="1">
    <location>
        <begin position="238"/>
        <end position="603"/>
    </location>
</feature>
<feature type="domain" description="Trehalase-like N-terminal" evidence="2">
    <location>
        <begin position="11"/>
        <end position="189"/>
    </location>
</feature>